<evidence type="ECO:0000313" key="12">
    <source>
        <dbReference type="EMBL" id="MFC0633143.1"/>
    </source>
</evidence>
<evidence type="ECO:0000256" key="7">
    <source>
        <dbReference type="PIRNR" id="PIRNR029900"/>
    </source>
</evidence>
<evidence type="ECO:0000259" key="10">
    <source>
        <dbReference type="Pfam" id="PF07477"/>
    </source>
</evidence>
<dbReference type="GO" id="GO:0016787">
    <property type="term" value="F:hydrolase activity"/>
    <property type="evidence" value="ECO:0007669"/>
    <property type="project" value="UniProtKB-KW"/>
</dbReference>
<dbReference type="SUPFAM" id="SSF55545">
    <property type="entry name" value="beta-N-acetylhexosaminidase-like domain"/>
    <property type="match status" value="1"/>
</dbReference>
<dbReference type="Pfam" id="PF03648">
    <property type="entry name" value="Glyco_hydro_67N"/>
    <property type="match status" value="1"/>
</dbReference>
<evidence type="ECO:0000256" key="8">
    <source>
        <dbReference type="RuleBase" id="RU361198"/>
    </source>
</evidence>
<dbReference type="InterPro" id="IPR011395">
    <property type="entry name" value="Glyco_hydro_67_aGlcAse"/>
</dbReference>
<evidence type="ECO:0000256" key="3">
    <source>
        <dbReference type="ARBA" id="ARBA00022801"/>
    </source>
</evidence>
<dbReference type="Pfam" id="PF07477">
    <property type="entry name" value="Glyco_hydro_67C"/>
    <property type="match status" value="1"/>
</dbReference>
<feature type="domain" description="Glycosyl hydrolase family 67 catalytic" evidence="11">
    <location>
        <begin position="154"/>
        <end position="473"/>
    </location>
</feature>
<dbReference type="PANTHER" id="PTHR39207">
    <property type="entry name" value="ALPHA-GLUCURONIDASE A"/>
    <property type="match status" value="1"/>
</dbReference>
<evidence type="ECO:0000256" key="4">
    <source>
        <dbReference type="ARBA" id="ARBA00023277"/>
    </source>
</evidence>
<feature type="domain" description="Glycosyl hydrolase family 67 C-terminal" evidence="10">
    <location>
        <begin position="475"/>
        <end position="699"/>
    </location>
</feature>
<keyword evidence="6 8" id="KW-0624">Polysaccharide degradation</keyword>
<dbReference type="Pfam" id="PF07488">
    <property type="entry name" value="Glyco_hydro_67M"/>
    <property type="match status" value="1"/>
</dbReference>
<gene>
    <name evidence="12" type="ORF">ACFFGE_04530</name>
</gene>
<dbReference type="PANTHER" id="PTHR39207:SF1">
    <property type="entry name" value="ALPHA-GLUCURONIDASE A"/>
    <property type="match status" value="1"/>
</dbReference>
<comment type="caution">
    <text evidence="12">The sequence shown here is derived from an EMBL/GenBank/DDBJ whole genome shotgun (WGS) entry which is preliminary data.</text>
</comment>
<dbReference type="Gene3D" id="3.30.379.10">
    <property type="entry name" value="Chitobiase/beta-hexosaminidase domain 2-like"/>
    <property type="match status" value="1"/>
</dbReference>
<keyword evidence="4 8" id="KW-0119">Carbohydrate metabolism</keyword>
<comment type="subunit">
    <text evidence="8">Homodimer.</text>
</comment>
<dbReference type="InterPro" id="IPR011099">
    <property type="entry name" value="Glyco_hydro_67_C"/>
</dbReference>
<dbReference type="InterPro" id="IPR011100">
    <property type="entry name" value="Glyco_hydro_67_cat"/>
</dbReference>
<dbReference type="SUPFAM" id="SSF51445">
    <property type="entry name" value="(Trans)glycosidases"/>
    <property type="match status" value="1"/>
</dbReference>
<comment type="similarity">
    <text evidence="1 7 8">Belongs to the glycosyl hydrolase 67 family.</text>
</comment>
<dbReference type="EC" id="3.2.1.131" evidence="8"/>
<dbReference type="InterPro" id="IPR017853">
    <property type="entry name" value="GH"/>
</dbReference>
<keyword evidence="3 7" id="KW-0378">Hydrolase</keyword>
<proteinExistence type="inferred from homology"/>
<keyword evidence="5 7" id="KW-0326">Glycosidase</keyword>
<evidence type="ECO:0000256" key="6">
    <source>
        <dbReference type="ARBA" id="ARBA00023326"/>
    </source>
</evidence>
<dbReference type="Gene3D" id="3.90.1330.10">
    <property type="entry name" value="Alpha-glucuronidase, C-terminal domain"/>
    <property type="match status" value="1"/>
</dbReference>
<reference evidence="12 13" key="1">
    <citation type="submission" date="2024-09" db="EMBL/GenBank/DDBJ databases">
        <authorList>
            <person name="Sun Q."/>
            <person name="Mori K."/>
        </authorList>
    </citation>
    <scope>NUCLEOTIDE SEQUENCE [LARGE SCALE GENOMIC DNA]</scope>
    <source>
        <strain evidence="12 13">NCAIM B.02621</strain>
    </source>
</reference>
<dbReference type="RefSeq" id="WP_376834717.1">
    <property type="nucleotide sequence ID" value="NZ_JBHLSW010000003.1"/>
</dbReference>
<comment type="catalytic activity">
    <reaction evidence="8">
        <text>Hydrolysis of (1-&gt;2)-alpha-D-(4-O-methyl)glucuronosyl links in the main chain of hardwood xylans.</text>
        <dbReference type="EC" id="3.2.1.131"/>
    </reaction>
</comment>
<sequence length="722" mass="80450">MRGGYAGAWLAALGLLIATVWLGPARAEDGYDLWLRYRPMPAEARASYGDTLRSLTPGGDSPTLMRVTAELTRGLSGLTGRNAPITDRPGEGAVLYGTPATSALIAALDLPLSDLGEEGYLLRSVRIDGRPVTVIAGNTDVGVLYGAFELLRRMQTRQPIAALDVRSRPAMRLRVLNHWDNLDRTVERGYAGQSIWDWHKLPDFRPRLYEDYARANASIGVNGTVLNNVNSNARSLTPEYIAKTAALAEVFRPYGIRVYLSARFSAPMEIGGLPTADPMDPRVRAWWRAKAEEIYAAIPDFGGFLVKANSEGQPGPQDFGRTHADGANMLAEALAPHGGVVMWRAFVYAAENPEDRHKQANLEFEPLDGEFAENVLVQVKNGAIDFQPREPFHPLFGAMPRTPLMLELQITKEYLGFATHLAYLGTMWEEVLRADTWCPSQGSTVAKVIDGTAFGHRLTGMAGVANIGSDRNWSGSHFDQANWYAFGRMAWDPQAADAETIAREWAAMTFTPDPRFVEPAVTMMMGSRQAVVDYMTPLGLHHLMATGHHYGPGPWVDDLARPEWNPVYYHRANAEGIGFDRTASGSNAVAQYAPEVAARFGDPDVVEEDLLLWFHHVPWDRRMRSGRTLWEELVGRYDRGVATVGEMQDTWARLRPFVDDQRFEEVAAFLSIQKEEARWWRDASIAYFRVFADRPLPEGAREPEHGLDHYRALSFPEAPGHW</sequence>
<evidence type="ECO:0000256" key="2">
    <source>
        <dbReference type="ARBA" id="ARBA00022651"/>
    </source>
</evidence>
<accession>A0ABV6R3I3</accession>
<evidence type="ECO:0000259" key="11">
    <source>
        <dbReference type="Pfam" id="PF07488"/>
    </source>
</evidence>
<evidence type="ECO:0000256" key="1">
    <source>
        <dbReference type="ARBA" id="ARBA00008833"/>
    </source>
</evidence>
<evidence type="ECO:0000256" key="5">
    <source>
        <dbReference type="ARBA" id="ARBA00023295"/>
    </source>
</evidence>
<keyword evidence="13" id="KW-1185">Reference proteome</keyword>
<evidence type="ECO:0000313" key="13">
    <source>
        <dbReference type="Proteomes" id="UP001589906"/>
    </source>
</evidence>
<dbReference type="PIRSF" id="PIRSF029900">
    <property type="entry name" value="Alpha-glucuronds"/>
    <property type="match status" value="1"/>
</dbReference>
<dbReference type="InterPro" id="IPR037054">
    <property type="entry name" value="A-glucoronidase_C_sf"/>
</dbReference>
<dbReference type="InterPro" id="IPR029018">
    <property type="entry name" value="Hex-like_dom2"/>
</dbReference>
<dbReference type="InterPro" id="IPR005154">
    <property type="entry name" value="Glyco_hydro_67_aGlcAse_N"/>
</dbReference>
<protein>
    <recommendedName>
        <fullName evidence="8">Xylan alpha-1,2-glucuronidase</fullName>
        <ecNumber evidence="8">3.2.1.131</ecNumber>
    </recommendedName>
</protein>
<feature type="domain" description="Alpha glucuronidase N-terminal" evidence="9">
    <location>
        <begin position="33"/>
        <end position="150"/>
    </location>
</feature>
<evidence type="ECO:0000259" key="9">
    <source>
        <dbReference type="Pfam" id="PF03648"/>
    </source>
</evidence>
<name>A0ABV6R3I3_9CAUL</name>
<organism evidence="12 13">
    <name type="scientific">Brevundimonas balnearis</name>
    <dbReference type="NCBI Taxonomy" id="1572858"/>
    <lineage>
        <taxon>Bacteria</taxon>
        <taxon>Pseudomonadati</taxon>
        <taxon>Pseudomonadota</taxon>
        <taxon>Alphaproteobacteria</taxon>
        <taxon>Caulobacterales</taxon>
        <taxon>Caulobacteraceae</taxon>
        <taxon>Brevundimonas</taxon>
    </lineage>
</organism>
<keyword evidence="2 7" id="KW-0858">Xylan degradation</keyword>
<dbReference type="Gene3D" id="3.20.20.80">
    <property type="entry name" value="Glycosidases"/>
    <property type="match status" value="1"/>
</dbReference>
<dbReference type="EMBL" id="JBHLSW010000003">
    <property type="protein sequence ID" value="MFC0633143.1"/>
    <property type="molecule type" value="Genomic_DNA"/>
</dbReference>
<dbReference type="Proteomes" id="UP001589906">
    <property type="component" value="Unassembled WGS sequence"/>
</dbReference>